<dbReference type="RefSeq" id="WP_377797984.1">
    <property type="nucleotide sequence ID" value="NZ_JBHSLW010000011.1"/>
</dbReference>
<dbReference type="Pfam" id="PF00903">
    <property type="entry name" value="Glyoxalase"/>
    <property type="match status" value="1"/>
</dbReference>
<dbReference type="Proteomes" id="UP001596053">
    <property type="component" value="Unassembled WGS sequence"/>
</dbReference>
<dbReference type="SUPFAM" id="SSF54593">
    <property type="entry name" value="Glyoxalase/Bleomycin resistance protein/Dihydroxybiphenyl dioxygenase"/>
    <property type="match status" value="1"/>
</dbReference>
<evidence type="ECO:0000313" key="3">
    <source>
        <dbReference type="Proteomes" id="UP001596053"/>
    </source>
</evidence>
<dbReference type="InterPro" id="IPR004360">
    <property type="entry name" value="Glyas_Fos-R_dOase_dom"/>
</dbReference>
<dbReference type="Gene3D" id="3.10.180.10">
    <property type="entry name" value="2,3-Dihydroxybiphenyl 1,2-Dioxygenase, domain 1"/>
    <property type="match status" value="1"/>
</dbReference>
<feature type="domain" description="VOC" evidence="1">
    <location>
        <begin position="10"/>
        <end position="124"/>
    </location>
</feature>
<comment type="caution">
    <text evidence="2">The sequence shown here is derived from an EMBL/GenBank/DDBJ whole genome shotgun (WGS) entry which is preliminary data.</text>
</comment>
<sequence>MSAAAMKILGIEHCTVMTPDIAATAAFYQRVLCFVGGPRPAFAVRGAWLYQNDQPLVHIMEGRPEVGSAALEHVAFVTTGLASCLNHLRRESVAFDLKRQPPPVQNWQIFLRDPNGVRLELNFAASETEEA</sequence>
<name>A0ABW0IPG7_9HYPH</name>
<evidence type="ECO:0000259" key="1">
    <source>
        <dbReference type="PROSITE" id="PS51819"/>
    </source>
</evidence>
<keyword evidence="3" id="KW-1185">Reference proteome</keyword>
<dbReference type="EMBL" id="JBHSLW010000011">
    <property type="protein sequence ID" value="MFC5419907.1"/>
    <property type="molecule type" value="Genomic_DNA"/>
</dbReference>
<organism evidence="2 3">
    <name type="scientific">Bosea eneae</name>
    <dbReference type="NCBI Taxonomy" id="151454"/>
    <lineage>
        <taxon>Bacteria</taxon>
        <taxon>Pseudomonadati</taxon>
        <taxon>Pseudomonadota</taxon>
        <taxon>Alphaproteobacteria</taxon>
        <taxon>Hyphomicrobiales</taxon>
        <taxon>Boseaceae</taxon>
        <taxon>Bosea</taxon>
    </lineage>
</organism>
<dbReference type="PROSITE" id="PS51819">
    <property type="entry name" value="VOC"/>
    <property type="match status" value="1"/>
</dbReference>
<proteinExistence type="predicted"/>
<reference evidence="3" key="1">
    <citation type="journal article" date="2019" name="Int. J. Syst. Evol. Microbiol.">
        <title>The Global Catalogue of Microorganisms (GCM) 10K type strain sequencing project: providing services to taxonomists for standard genome sequencing and annotation.</title>
        <authorList>
            <consortium name="The Broad Institute Genomics Platform"/>
            <consortium name="The Broad Institute Genome Sequencing Center for Infectious Disease"/>
            <person name="Wu L."/>
            <person name="Ma J."/>
        </authorList>
    </citation>
    <scope>NUCLEOTIDE SEQUENCE [LARGE SCALE GENOMIC DNA]</scope>
    <source>
        <strain evidence="3">NCAIM B.01391</strain>
    </source>
</reference>
<dbReference type="InterPro" id="IPR029068">
    <property type="entry name" value="Glyas_Bleomycin-R_OHBP_Dase"/>
</dbReference>
<protein>
    <submittedName>
        <fullName evidence="2">VOC family protein</fullName>
    </submittedName>
</protein>
<evidence type="ECO:0000313" key="2">
    <source>
        <dbReference type="EMBL" id="MFC5419907.1"/>
    </source>
</evidence>
<gene>
    <name evidence="2" type="ORF">ACFPOB_10060</name>
</gene>
<accession>A0ABW0IPG7</accession>
<dbReference type="InterPro" id="IPR037523">
    <property type="entry name" value="VOC_core"/>
</dbReference>